<evidence type="ECO:0000259" key="5">
    <source>
        <dbReference type="PROSITE" id="PS50931"/>
    </source>
</evidence>
<dbReference type="PANTHER" id="PTHR30346">
    <property type="entry name" value="TRANSCRIPTIONAL DUAL REGULATOR HCAR-RELATED"/>
    <property type="match status" value="1"/>
</dbReference>
<accession>A0ABQ2EW33</accession>
<dbReference type="CDD" id="cd05466">
    <property type="entry name" value="PBP2_LTTR_substrate"/>
    <property type="match status" value="1"/>
</dbReference>
<keyword evidence="3" id="KW-0238">DNA-binding</keyword>
<dbReference type="PROSITE" id="PS50931">
    <property type="entry name" value="HTH_LYSR"/>
    <property type="match status" value="1"/>
</dbReference>
<dbReference type="EMBL" id="BMPP01000005">
    <property type="protein sequence ID" value="GGK23522.1"/>
    <property type="molecule type" value="Genomic_DNA"/>
</dbReference>
<dbReference type="PRINTS" id="PR00039">
    <property type="entry name" value="HTHLYSR"/>
</dbReference>
<proteinExistence type="inferred from homology"/>
<dbReference type="Gene3D" id="1.10.10.10">
    <property type="entry name" value="Winged helix-like DNA-binding domain superfamily/Winged helix DNA-binding domain"/>
    <property type="match status" value="1"/>
</dbReference>
<protein>
    <submittedName>
        <fullName evidence="6">LysR family transcriptional regulator</fullName>
    </submittedName>
</protein>
<evidence type="ECO:0000313" key="7">
    <source>
        <dbReference type="Proteomes" id="UP000647587"/>
    </source>
</evidence>
<dbReference type="PANTHER" id="PTHR30346:SF28">
    <property type="entry name" value="HTH-TYPE TRANSCRIPTIONAL REGULATOR CYNR"/>
    <property type="match status" value="1"/>
</dbReference>
<dbReference type="InterPro" id="IPR036390">
    <property type="entry name" value="WH_DNA-bd_sf"/>
</dbReference>
<feature type="domain" description="HTH lysR-type" evidence="5">
    <location>
        <begin position="10"/>
        <end position="67"/>
    </location>
</feature>
<dbReference type="Pfam" id="PF03466">
    <property type="entry name" value="LysR_substrate"/>
    <property type="match status" value="1"/>
</dbReference>
<keyword evidence="7" id="KW-1185">Reference proteome</keyword>
<gene>
    <name evidence="6" type="ORF">GCM10008955_16430</name>
</gene>
<dbReference type="Proteomes" id="UP000647587">
    <property type="component" value="Unassembled WGS sequence"/>
</dbReference>
<dbReference type="Gene3D" id="3.40.190.10">
    <property type="entry name" value="Periplasmic binding protein-like II"/>
    <property type="match status" value="2"/>
</dbReference>
<keyword evidence="4" id="KW-0804">Transcription</keyword>
<comment type="caution">
    <text evidence="6">The sequence shown here is derived from an EMBL/GenBank/DDBJ whole genome shotgun (WGS) entry which is preliminary data.</text>
</comment>
<evidence type="ECO:0000256" key="3">
    <source>
        <dbReference type="ARBA" id="ARBA00023125"/>
    </source>
</evidence>
<dbReference type="SUPFAM" id="SSF46785">
    <property type="entry name" value="Winged helix' DNA-binding domain"/>
    <property type="match status" value="1"/>
</dbReference>
<comment type="similarity">
    <text evidence="1">Belongs to the LysR transcriptional regulatory family.</text>
</comment>
<reference evidence="7" key="1">
    <citation type="journal article" date="2019" name="Int. J. Syst. Evol. Microbiol.">
        <title>The Global Catalogue of Microorganisms (GCM) 10K type strain sequencing project: providing services to taxonomists for standard genome sequencing and annotation.</title>
        <authorList>
            <consortium name="The Broad Institute Genomics Platform"/>
            <consortium name="The Broad Institute Genome Sequencing Center for Infectious Disease"/>
            <person name="Wu L."/>
            <person name="Ma J."/>
        </authorList>
    </citation>
    <scope>NUCLEOTIDE SEQUENCE [LARGE SCALE GENOMIC DNA]</scope>
    <source>
        <strain evidence="7">JCM 30331</strain>
    </source>
</reference>
<evidence type="ECO:0000256" key="2">
    <source>
        <dbReference type="ARBA" id="ARBA00023015"/>
    </source>
</evidence>
<keyword evidence="2" id="KW-0805">Transcription regulation</keyword>
<dbReference type="Pfam" id="PF00126">
    <property type="entry name" value="HTH_1"/>
    <property type="match status" value="1"/>
</dbReference>
<dbReference type="InterPro" id="IPR005119">
    <property type="entry name" value="LysR_subst-bd"/>
</dbReference>
<evidence type="ECO:0000256" key="1">
    <source>
        <dbReference type="ARBA" id="ARBA00009437"/>
    </source>
</evidence>
<evidence type="ECO:0000256" key="4">
    <source>
        <dbReference type="ARBA" id="ARBA00023163"/>
    </source>
</evidence>
<name>A0ABQ2EW33_9DEIO</name>
<dbReference type="InterPro" id="IPR036388">
    <property type="entry name" value="WH-like_DNA-bd_sf"/>
</dbReference>
<dbReference type="SUPFAM" id="SSF53850">
    <property type="entry name" value="Periplasmic binding protein-like II"/>
    <property type="match status" value="1"/>
</dbReference>
<dbReference type="RefSeq" id="WP_189006494.1">
    <property type="nucleotide sequence ID" value="NZ_BMPP01000005.1"/>
</dbReference>
<dbReference type="InterPro" id="IPR000847">
    <property type="entry name" value="LysR_HTH_N"/>
</dbReference>
<organism evidence="6 7">
    <name type="scientific">Deinococcus malanensis</name>
    <dbReference type="NCBI Taxonomy" id="1706855"/>
    <lineage>
        <taxon>Bacteria</taxon>
        <taxon>Thermotogati</taxon>
        <taxon>Deinococcota</taxon>
        <taxon>Deinococci</taxon>
        <taxon>Deinococcales</taxon>
        <taxon>Deinococcaceae</taxon>
        <taxon>Deinococcus</taxon>
    </lineage>
</organism>
<evidence type="ECO:0000313" key="6">
    <source>
        <dbReference type="EMBL" id="GGK23522.1"/>
    </source>
</evidence>
<sequence length="318" mass="33050">MTRRTPHAQPTLSQLRALLAVADAGGFSEAAADLGVSQSSLSEAVGKLEDLVGRPLLRRGPSGTHPTPAGERVLLHARSAVQAATDAVLAAQDDGALSGRLRVASYRSAATHLLPAALAAFRDLHPGVSVSLIDSESESCGGGTRAVLSGHSDAAVVVEDESTELHLTPLAQDEYLFVAPASRGTHGVTLSELSTQALYLPPERDSCHLRVLRYLASQGVSTAGVFPITQDSVTLGLVSHGLGVTVMPRLALLPLPPGLVALPLPQPLMRPLALGVLPHRAGLPIIRAFTATLVASLRSRAITRPELPAQPLSGPLLH</sequence>